<dbReference type="AlphaFoldDB" id="A0A8J6Q1C2"/>
<dbReference type="SUPFAM" id="SSF48452">
    <property type="entry name" value="TPR-like"/>
    <property type="match status" value="1"/>
</dbReference>
<dbReference type="PROSITE" id="PS51257">
    <property type="entry name" value="PROKAR_LIPOPROTEIN"/>
    <property type="match status" value="1"/>
</dbReference>
<keyword evidence="3" id="KW-0732">Signal</keyword>
<dbReference type="InterPro" id="IPR012944">
    <property type="entry name" value="SusD_RagB_dom"/>
</dbReference>
<reference evidence="8 9" key="1">
    <citation type="submission" date="2020-09" db="EMBL/GenBank/DDBJ databases">
        <title>TT11 complete genome.</title>
        <authorList>
            <person name="Wu Z."/>
        </authorList>
    </citation>
    <scope>NUCLEOTIDE SEQUENCE [LARGE SCALE GENOMIC DNA]</scope>
    <source>
        <strain evidence="8 9">TT11</strain>
    </source>
</reference>
<evidence type="ECO:0000256" key="4">
    <source>
        <dbReference type="ARBA" id="ARBA00023136"/>
    </source>
</evidence>
<keyword evidence="5" id="KW-0998">Cell outer membrane</keyword>
<organism evidence="8 9">
    <name type="scientific">Aestuariibaculum sediminum</name>
    <dbReference type="NCBI Taxonomy" id="2770637"/>
    <lineage>
        <taxon>Bacteria</taxon>
        <taxon>Pseudomonadati</taxon>
        <taxon>Bacteroidota</taxon>
        <taxon>Flavobacteriia</taxon>
        <taxon>Flavobacteriales</taxon>
        <taxon>Flavobacteriaceae</taxon>
    </lineage>
</organism>
<evidence type="ECO:0000256" key="1">
    <source>
        <dbReference type="ARBA" id="ARBA00004442"/>
    </source>
</evidence>
<name>A0A8J6Q1C2_9FLAO</name>
<dbReference type="Gene3D" id="1.25.40.390">
    <property type="match status" value="1"/>
</dbReference>
<evidence type="ECO:0000256" key="3">
    <source>
        <dbReference type="ARBA" id="ARBA00022729"/>
    </source>
</evidence>
<dbReference type="GO" id="GO:0009279">
    <property type="term" value="C:cell outer membrane"/>
    <property type="evidence" value="ECO:0007669"/>
    <property type="project" value="UniProtKB-SubCell"/>
</dbReference>
<comment type="caution">
    <text evidence="8">The sequence shown here is derived from an EMBL/GenBank/DDBJ whole genome shotgun (WGS) entry which is preliminary data.</text>
</comment>
<sequence length="530" mass="59243">MRIKYILAILVLNMTIVGCDDILDKYPQDELSGSVFWKTENDFKAVANDLYSAYNLISITDGNSIDYFSNSNVSRGAHDVPNTDGVWNSAYAIIRRANFLIESAETSTVEETIKNRYIGEARYFRGLAHFLLVQRYGDVPLVETTLDFSELEPERDSRATVINKVVEDIEFAAANLPNATDAAGRVSRGAALGMLSRIGLYEGTHAKYHNSGSDANTLLTKAKNAAQTVISEANYSVFQSPLDEIFFDANQDNDEVIISIAYDESYTNVSPRGRGHVIDAVQDPTKYLADAFLCTDGLPIDQSPLFQGYGSLTTEFENRDPRMTSVIWEPYTTFDNSPLVPDLTRTSTGYWPKKPGDPIAQTVTFVYTDVIIMRLAEVLLNYAEAAYELDGSISDSDLDFSINKLRDRVGMVHLTNNHVTINNLDMKEEIRRERRIELSGEGFRYNDIIRWKTAENVLANAVLGAKFQQSDYPNLTVGTDVNLDADGFIIAEDSSVRNFDASKHYLFPLPLRELNLNPNLVQNPNWGGSN</sequence>
<proteinExistence type="inferred from homology"/>
<feature type="domain" description="RagB/SusD" evidence="6">
    <location>
        <begin position="255"/>
        <end position="526"/>
    </location>
</feature>
<comment type="similarity">
    <text evidence="2">Belongs to the SusD family.</text>
</comment>
<dbReference type="InterPro" id="IPR011990">
    <property type="entry name" value="TPR-like_helical_dom_sf"/>
</dbReference>
<evidence type="ECO:0000313" key="8">
    <source>
        <dbReference type="EMBL" id="MBD0832927.1"/>
    </source>
</evidence>
<dbReference type="InterPro" id="IPR033985">
    <property type="entry name" value="SusD-like_N"/>
</dbReference>
<dbReference type="EMBL" id="JACVXB010000005">
    <property type="protein sequence ID" value="MBD0832927.1"/>
    <property type="molecule type" value="Genomic_DNA"/>
</dbReference>
<evidence type="ECO:0000259" key="7">
    <source>
        <dbReference type="Pfam" id="PF14322"/>
    </source>
</evidence>
<dbReference type="Proteomes" id="UP000600588">
    <property type="component" value="Unassembled WGS sequence"/>
</dbReference>
<evidence type="ECO:0000256" key="5">
    <source>
        <dbReference type="ARBA" id="ARBA00023237"/>
    </source>
</evidence>
<evidence type="ECO:0000259" key="6">
    <source>
        <dbReference type="Pfam" id="PF07980"/>
    </source>
</evidence>
<feature type="domain" description="SusD-like N-terminal" evidence="7">
    <location>
        <begin position="40"/>
        <end position="200"/>
    </location>
</feature>
<keyword evidence="9" id="KW-1185">Reference proteome</keyword>
<comment type="subcellular location">
    <subcellularLocation>
        <location evidence="1">Cell outer membrane</location>
    </subcellularLocation>
</comment>
<dbReference type="Pfam" id="PF07980">
    <property type="entry name" value="SusD_RagB"/>
    <property type="match status" value="1"/>
</dbReference>
<evidence type="ECO:0000313" key="9">
    <source>
        <dbReference type="Proteomes" id="UP000600588"/>
    </source>
</evidence>
<dbReference type="Pfam" id="PF14322">
    <property type="entry name" value="SusD-like_3"/>
    <property type="match status" value="1"/>
</dbReference>
<dbReference type="RefSeq" id="WP_188230710.1">
    <property type="nucleotide sequence ID" value="NZ_JACVXB010000005.1"/>
</dbReference>
<accession>A0A8J6Q1C2</accession>
<keyword evidence="4" id="KW-0472">Membrane</keyword>
<evidence type="ECO:0000256" key="2">
    <source>
        <dbReference type="ARBA" id="ARBA00006275"/>
    </source>
</evidence>
<gene>
    <name evidence="8" type="ORF">ICJ83_12350</name>
</gene>
<protein>
    <submittedName>
        <fullName evidence="8">RagB/SusD family nutrient uptake outer membrane protein</fullName>
    </submittedName>
</protein>